<dbReference type="STRING" id="71999.KPaMU14_06165"/>
<name>M2XFG0_9MICC</name>
<evidence type="ECO:0000256" key="11">
    <source>
        <dbReference type="HAMAP-Rule" id="MF_00493"/>
    </source>
</evidence>
<dbReference type="GO" id="GO:0005737">
    <property type="term" value="C:cytoplasm"/>
    <property type="evidence" value="ECO:0007669"/>
    <property type="project" value="UniProtKB-SubCell"/>
</dbReference>
<dbReference type="NCBIfam" id="NF002881">
    <property type="entry name" value="PRK03343.1"/>
    <property type="match status" value="1"/>
</dbReference>
<dbReference type="InterPro" id="IPR004732">
    <property type="entry name" value="Transaldolase_2"/>
</dbReference>
<evidence type="ECO:0000256" key="6">
    <source>
        <dbReference type="ARBA" id="ARBA00022490"/>
    </source>
</evidence>
<evidence type="ECO:0000313" key="12">
    <source>
        <dbReference type="EMBL" id="EME37836.1"/>
    </source>
</evidence>
<comment type="pathway">
    <text evidence="3 11">Carbohydrate degradation; pentose phosphate pathway; D-glyceraldehyde 3-phosphate and beta-D-fructose 6-phosphate from D-ribose 5-phosphate and D-xylulose 5-phosphate (non-oxidative stage): step 2/3.</text>
</comment>
<evidence type="ECO:0000313" key="13">
    <source>
        <dbReference type="Proteomes" id="UP000009877"/>
    </source>
</evidence>
<evidence type="ECO:0000256" key="1">
    <source>
        <dbReference type="ARBA" id="ARBA00003518"/>
    </source>
</evidence>
<dbReference type="HAMAP" id="MF_00493">
    <property type="entry name" value="Transaldolase_2"/>
    <property type="match status" value="1"/>
</dbReference>
<proteinExistence type="inferred from homology"/>
<keyword evidence="8 11" id="KW-0570">Pentose shunt</keyword>
<dbReference type="CDD" id="cd00955">
    <property type="entry name" value="Transaldolase_like"/>
    <property type="match status" value="1"/>
</dbReference>
<organism evidence="12 13">
    <name type="scientific">Kocuria palustris PEL</name>
    <dbReference type="NCBI Taxonomy" id="1236550"/>
    <lineage>
        <taxon>Bacteria</taxon>
        <taxon>Bacillati</taxon>
        <taxon>Actinomycetota</taxon>
        <taxon>Actinomycetes</taxon>
        <taxon>Micrococcales</taxon>
        <taxon>Micrococcaceae</taxon>
        <taxon>Kocuria</taxon>
    </lineage>
</organism>
<reference evidence="12 13" key="1">
    <citation type="journal article" date="2014" name="Genome Announc.">
        <title>Draft Genome Sequence of Kocuria palustris PEL.</title>
        <authorList>
            <person name="Sharma G."/>
            <person name="Khatri I."/>
            <person name="Subramanian S."/>
        </authorList>
    </citation>
    <scope>NUCLEOTIDE SEQUENCE [LARGE SCALE GENOMIC DNA]</scope>
    <source>
        <strain evidence="12 13">PEL</strain>
    </source>
</reference>
<dbReference type="Proteomes" id="UP000009877">
    <property type="component" value="Unassembled WGS sequence"/>
</dbReference>
<dbReference type="UniPathway" id="UPA00115">
    <property type="reaction ID" value="UER00414"/>
</dbReference>
<comment type="function">
    <text evidence="1 11">Transaldolase is important for the balance of metabolites in the pentose-phosphate pathway.</text>
</comment>
<gene>
    <name evidence="11" type="primary">tal</name>
    <name evidence="12" type="ORF">C884_00031</name>
</gene>
<comment type="subcellular location">
    <subcellularLocation>
        <location evidence="2 11">Cytoplasm</location>
    </subcellularLocation>
</comment>
<comment type="caution">
    <text evidence="12">The sequence shown here is derived from an EMBL/GenBank/DDBJ whole genome shotgun (WGS) entry which is preliminary data.</text>
</comment>
<dbReference type="SUPFAM" id="SSF51569">
    <property type="entry name" value="Aldolase"/>
    <property type="match status" value="1"/>
</dbReference>
<dbReference type="Pfam" id="PF00923">
    <property type="entry name" value="TAL_FSA"/>
    <property type="match status" value="1"/>
</dbReference>
<sequence length="368" mass="39600">MTDTTAKLSQAGVSIWLDDLSRERLSTGNLQELIDTKDVVGVTTNPTIFAGALSNGESYAAQVKELAAEGVDVDEAVLRITTDDVRDACDVFAPIAQATQGKDGRVSIEVDPRMANDAQATSEMAQRLAQTIDRDNVLIKIPATEAGLPSITATLAEGISVNVTLIFSLERYRAVINAFQTGLEQALENGKDLSKIHSVASFFVSRVDSEVDKRLDAIGTDEATALKSKAGLANARLAYQVYQEAFSTERWKRLASAGANAQRPLWASTGTKDPSLPDTLYVDGLVAADVVNTMPEKTLDAVADHSEITGDTITGTYDESNAHLDRLAELGIDYDEVVNLLEKEGVEKFEASWAELLETVQSALDSSR</sequence>
<evidence type="ECO:0000256" key="2">
    <source>
        <dbReference type="ARBA" id="ARBA00004496"/>
    </source>
</evidence>
<evidence type="ECO:0000256" key="4">
    <source>
        <dbReference type="ARBA" id="ARBA00008426"/>
    </source>
</evidence>
<dbReference type="NCBIfam" id="TIGR00876">
    <property type="entry name" value="tal_mycobact"/>
    <property type="match status" value="1"/>
</dbReference>
<dbReference type="InterPro" id="IPR013785">
    <property type="entry name" value="Aldolase_TIM"/>
</dbReference>
<dbReference type="GO" id="GO:0005975">
    <property type="term" value="P:carbohydrate metabolic process"/>
    <property type="evidence" value="ECO:0007669"/>
    <property type="project" value="InterPro"/>
</dbReference>
<comment type="catalytic activity">
    <reaction evidence="10 11">
        <text>D-sedoheptulose 7-phosphate + D-glyceraldehyde 3-phosphate = D-erythrose 4-phosphate + beta-D-fructose 6-phosphate</text>
        <dbReference type="Rhea" id="RHEA:17053"/>
        <dbReference type="ChEBI" id="CHEBI:16897"/>
        <dbReference type="ChEBI" id="CHEBI:57483"/>
        <dbReference type="ChEBI" id="CHEBI:57634"/>
        <dbReference type="ChEBI" id="CHEBI:59776"/>
        <dbReference type="EC" id="2.2.1.2"/>
    </reaction>
</comment>
<dbReference type="InterPro" id="IPR001585">
    <property type="entry name" value="TAL/FSA"/>
</dbReference>
<dbReference type="PIRSF" id="PIRSF036915">
    <property type="entry name" value="Trnald_Bac_Plnt"/>
    <property type="match status" value="1"/>
</dbReference>
<dbReference type="PANTHER" id="PTHR10683:SF31">
    <property type="entry name" value="TRANSALDOLASE"/>
    <property type="match status" value="1"/>
</dbReference>
<keyword evidence="6 11" id="KW-0963">Cytoplasm</keyword>
<dbReference type="EC" id="2.2.1.2" evidence="5 11"/>
<keyword evidence="9 11" id="KW-0704">Schiff base</keyword>
<dbReference type="PANTHER" id="PTHR10683">
    <property type="entry name" value="TRANSALDOLASE"/>
    <property type="match status" value="1"/>
</dbReference>
<dbReference type="InterPro" id="IPR018225">
    <property type="entry name" value="Transaldolase_AS"/>
</dbReference>
<evidence type="ECO:0000256" key="5">
    <source>
        <dbReference type="ARBA" id="ARBA00013151"/>
    </source>
</evidence>
<dbReference type="GO" id="GO:0006098">
    <property type="term" value="P:pentose-phosphate shunt"/>
    <property type="evidence" value="ECO:0007669"/>
    <property type="project" value="UniProtKB-UniRule"/>
</dbReference>
<dbReference type="EMBL" id="ANHZ02000001">
    <property type="protein sequence ID" value="EME37836.1"/>
    <property type="molecule type" value="Genomic_DNA"/>
</dbReference>
<dbReference type="Gene3D" id="3.20.20.70">
    <property type="entry name" value="Aldolase class I"/>
    <property type="match status" value="1"/>
</dbReference>
<evidence type="ECO:0000256" key="3">
    <source>
        <dbReference type="ARBA" id="ARBA00004857"/>
    </source>
</evidence>
<dbReference type="AlphaFoldDB" id="M2XFG0"/>
<accession>M2XFG0</accession>
<keyword evidence="7 11" id="KW-0808">Transferase</keyword>
<evidence type="ECO:0000256" key="9">
    <source>
        <dbReference type="ARBA" id="ARBA00023270"/>
    </source>
</evidence>
<dbReference type="GO" id="GO:0004801">
    <property type="term" value="F:transaldolase activity"/>
    <property type="evidence" value="ECO:0007669"/>
    <property type="project" value="UniProtKB-UniRule"/>
</dbReference>
<dbReference type="PROSITE" id="PS01054">
    <property type="entry name" value="TRANSALDOLASE_1"/>
    <property type="match status" value="1"/>
</dbReference>
<feature type="active site" description="Schiff-base intermediate with substrate" evidence="11">
    <location>
        <position position="140"/>
    </location>
</feature>
<comment type="similarity">
    <text evidence="4 11">Belongs to the transaldolase family. Type 2 subfamily.</text>
</comment>
<keyword evidence="13" id="KW-1185">Reference proteome</keyword>
<evidence type="ECO:0000256" key="8">
    <source>
        <dbReference type="ARBA" id="ARBA00023126"/>
    </source>
</evidence>
<protein>
    <recommendedName>
        <fullName evidence="5 11">Transaldolase</fullName>
        <ecNumber evidence="5 11">2.2.1.2</ecNumber>
    </recommendedName>
</protein>
<dbReference type="RefSeq" id="WP_006213179.1">
    <property type="nucleotide sequence ID" value="NZ_ANHZ02000001.1"/>
</dbReference>
<evidence type="ECO:0000256" key="7">
    <source>
        <dbReference type="ARBA" id="ARBA00022679"/>
    </source>
</evidence>
<evidence type="ECO:0000256" key="10">
    <source>
        <dbReference type="ARBA" id="ARBA00048810"/>
    </source>
</evidence>